<evidence type="ECO:0000256" key="3">
    <source>
        <dbReference type="ARBA" id="ARBA00022598"/>
    </source>
</evidence>
<keyword evidence="7 9" id="KW-0030">Aminoacyl-tRNA synthetase</keyword>
<feature type="short sequence motif" description="'KMSKS' region" evidence="9">
    <location>
        <begin position="631"/>
        <end position="635"/>
    </location>
</feature>
<feature type="domain" description="Methionyl/Valyl/Leucyl/Isoleucyl-tRNA synthetase anticodon-binding" evidence="12">
    <location>
        <begin position="713"/>
        <end position="837"/>
    </location>
</feature>
<keyword evidence="5 9" id="KW-0067">ATP-binding</keyword>
<dbReference type="Gene3D" id="3.10.20.590">
    <property type="match status" value="1"/>
</dbReference>
<dbReference type="GO" id="GO:0006429">
    <property type="term" value="P:leucyl-tRNA aminoacylation"/>
    <property type="evidence" value="ECO:0007669"/>
    <property type="project" value="UniProtKB-UniRule"/>
</dbReference>
<evidence type="ECO:0000259" key="13">
    <source>
        <dbReference type="Pfam" id="PF09334"/>
    </source>
</evidence>
<evidence type="ECO:0000256" key="7">
    <source>
        <dbReference type="ARBA" id="ARBA00023146"/>
    </source>
</evidence>
<dbReference type="InterPro" id="IPR002302">
    <property type="entry name" value="Leu-tRNA-ligase"/>
</dbReference>
<gene>
    <name evidence="9 15" type="primary">leuS</name>
    <name evidence="15" type="ORF">M9393_01645</name>
</gene>
<dbReference type="FunFam" id="2.20.28.290:FF:000001">
    <property type="entry name" value="Leucine--tRNA ligase"/>
    <property type="match status" value="1"/>
</dbReference>
<dbReference type="GO" id="GO:0002161">
    <property type="term" value="F:aminoacyl-tRNA deacylase activity"/>
    <property type="evidence" value="ECO:0007669"/>
    <property type="project" value="InterPro"/>
</dbReference>
<dbReference type="Gene3D" id="2.20.28.290">
    <property type="match status" value="1"/>
</dbReference>
<dbReference type="InterPro" id="IPR009080">
    <property type="entry name" value="tRNAsynth_Ia_anticodon-bd"/>
</dbReference>
<dbReference type="FunFam" id="3.40.50.620:FF:000003">
    <property type="entry name" value="Leucine--tRNA ligase"/>
    <property type="match status" value="1"/>
</dbReference>
<keyword evidence="2 9" id="KW-0963">Cytoplasm</keyword>
<reference evidence="15" key="1">
    <citation type="submission" date="2022-05" db="EMBL/GenBank/DDBJ databases">
        <title>Impact of host demography and evolutionary history on endosymbiont molecular evolution: a test in carpenter ants (Genus Camponotus) and their Blochmannia endosymbionts.</title>
        <authorList>
            <person name="Manthey J.D."/>
            <person name="Giron J.C."/>
            <person name="Hruska J.P."/>
        </authorList>
    </citation>
    <scope>NUCLEOTIDE SEQUENCE</scope>
    <source>
        <strain evidence="15">C-039</strain>
    </source>
</reference>
<dbReference type="Proteomes" id="UP001056209">
    <property type="component" value="Chromosome"/>
</dbReference>
<evidence type="ECO:0000256" key="1">
    <source>
        <dbReference type="ARBA" id="ARBA00005594"/>
    </source>
</evidence>
<feature type="domain" description="Aminoacyl-tRNA synthetase class Ia" evidence="11">
    <location>
        <begin position="631"/>
        <end position="670"/>
    </location>
</feature>
<dbReference type="FunFam" id="1.10.730.10:FF:000003">
    <property type="entry name" value="Leucine--tRNA ligase"/>
    <property type="match status" value="1"/>
</dbReference>
<evidence type="ECO:0000313" key="16">
    <source>
        <dbReference type="Proteomes" id="UP001056209"/>
    </source>
</evidence>
<evidence type="ECO:0000259" key="12">
    <source>
        <dbReference type="Pfam" id="PF08264"/>
    </source>
</evidence>
<dbReference type="EMBL" id="CP097753">
    <property type="protein sequence ID" value="URJ27885.1"/>
    <property type="molecule type" value="Genomic_DNA"/>
</dbReference>
<feature type="domain" description="Methionyl/Leucyl tRNA synthetase" evidence="13">
    <location>
        <begin position="39"/>
        <end position="180"/>
    </location>
</feature>
<dbReference type="Pfam" id="PF08264">
    <property type="entry name" value="Anticodon_1"/>
    <property type="match status" value="1"/>
</dbReference>
<dbReference type="InterPro" id="IPR014729">
    <property type="entry name" value="Rossmann-like_a/b/a_fold"/>
</dbReference>
<dbReference type="PRINTS" id="PR00985">
    <property type="entry name" value="TRNASYNTHLEU"/>
</dbReference>
<evidence type="ECO:0000259" key="11">
    <source>
        <dbReference type="Pfam" id="PF00133"/>
    </source>
</evidence>
<accession>A0A9Q8TWD8</accession>
<dbReference type="GO" id="GO:0005829">
    <property type="term" value="C:cytosol"/>
    <property type="evidence" value="ECO:0007669"/>
    <property type="project" value="TreeGrafter"/>
</dbReference>
<dbReference type="GO" id="GO:0004823">
    <property type="term" value="F:leucine-tRNA ligase activity"/>
    <property type="evidence" value="ECO:0007669"/>
    <property type="project" value="UniProtKB-UniRule"/>
</dbReference>
<comment type="subcellular location">
    <subcellularLocation>
        <location evidence="9">Cytoplasm</location>
    </subcellularLocation>
</comment>
<keyword evidence="6 9" id="KW-0648">Protein biosynthesis</keyword>
<dbReference type="InterPro" id="IPR015413">
    <property type="entry name" value="Methionyl/Leucyl_tRNA_Synth"/>
</dbReference>
<dbReference type="Pfam" id="PF13603">
    <property type="entry name" value="tRNA-synt_1_2"/>
    <property type="match status" value="1"/>
</dbReference>
<evidence type="ECO:0000259" key="14">
    <source>
        <dbReference type="Pfam" id="PF13603"/>
    </source>
</evidence>
<dbReference type="InterPro" id="IPR001412">
    <property type="entry name" value="aa-tRNA-synth_I_CS"/>
</dbReference>
<dbReference type="NCBIfam" id="TIGR00396">
    <property type="entry name" value="leuS_bact"/>
    <property type="match status" value="1"/>
</dbReference>
<dbReference type="Gene3D" id="1.10.730.10">
    <property type="entry name" value="Isoleucyl-tRNA Synthetase, Domain 1"/>
    <property type="match status" value="2"/>
</dbReference>
<feature type="binding site" evidence="9">
    <location>
        <position position="634"/>
    </location>
    <ligand>
        <name>ATP</name>
        <dbReference type="ChEBI" id="CHEBI:30616"/>
    </ligand>
</feature>
<dbReference type="InterPro" id="IPR025709">
    <property type="entry name" value="Leu_tRNA-synth_edit"/>
</dbReference>
<feature type="domain" description="Aminoacyl-tRNA synthetase class Ia" evidence="11">
    <location>
        <begin position="422"/>
        <end position="550"/>
    </location>
</feature>
<name>A0A9Q8TWD8_9ENTR</name>
<dbReference type="InterPro" id="IPR009008">
    <property type="entry name" value="Val/Leu/Ile-tRNA-synth_edit"/>
</dbReference>
<dbReference type="CDD" id="cd00812">
    <property type="entry name" value="LeuRS_core"/>
    <property type="match status" value="1"/>
</dbReference>
<evidence type="ECO:0000256" key="2">
    <source>
        <dbReference type="ARBA" id="ARBA00022490"/>
    </source>
</evidence>
<evidence type="ECO:0000256" key="6">
    <source>
        <dbReference type="ARBA" id="ARBA00022917"/>
    </source>
</evidence>
<dbReference type="PROSITE" id="PS00178">
    <property type="entry name" value="AA_TRNA_LIGASE_I"/>
    <property type="match status" value="1"/>
</dbReference>
<evidence type="ECO:0000256" key="4">
    <source>
        <dbReference type="ARBA" id="ARBA00022741"/>
    </source>
</evidence>
<evidence type="ECO:0000313" key="15">
    <source>
        <dbReference type="EMBL" id="URJ27885.1"/>
    </source>
</evidence>
<dbReference type="Pfam" id="PF09334">
    <property type="entry name" value="tRNA-synt_1g"/>
    <property type="match status" value="1"/>
</dbReference>
<keyword evidence="4 9" id="KW-0547">Nucleotide-binding</keyword>
<evidence type="ECO:0000256" key="10">
    <source>
        <dbReference type="RuleBase" id="RU363035"/>
    </source>
</evidence>
<dbReference type="CDD" id="cd07958">
    <property type="entry name" value="Anticodon_Ia_Leu_BEm"/>
    <property type="match status" value="1"/>
</dbReference>
<comment type="similarity">
    <text evidence="1 9 10">Belongs to the class-I aminoacyl-tRNA synthetase family.</text>
</comment>
<feature type="short sequence motif" description="'HIGH' region" evidence="9">
    <location>
        <begin position="42"/>
        <end position="52"/>
    </location>
</feature>
<dbReference type="Pfam" id="PF00133">
    <property type="entry name" value="tRNA-synt_1"/>
    <property type="match status" value="2"/>
</dbReference>
<dbReference type="SUPFAM" id="SSF50677">
    <property type="entry name" value="ValRS/IleRS/LeuRS editing domain"/>
    <property type="match status" value="1"/>
</dbReference>
<dbReference type="SUPFAM" id="SSF52374">
    <property type="entry name" value="Nucleotidylyl transferase"/>
    <property type="match status" value="1"/>
</dbReference>
<dbReference type="InterPro" id="IPR013155">
    <property type="entry name" value="M/V/L/I-tRNA-synth_anticd-bd"/>
</dbReference>
<evidence type="ECO:0000256" key="8">
    <source>
        <dbReference type="ARBA" id="ARBA00047469"/>
    </source>
</evidence>
<evidence type="ECO:0000256" key="5">
    <source>
        <dbReference type="ARBA" id="ARBA00022840"/>
    </source>
</evidence>
<dbReference type="GO" id="GO:0005524">
    <property type="term" value="F:ATP binding"/>
    <property type="evidence" value="ECO:0007669"/>
    <property type="project" value="UniProtKB-UniRule"/>
</dbReference>
<dbReference type="RefSeq" id="WP_250248247.1">
    <property type="nucleotide sequence ID" value="NZ_CP097753.1"/>
</dbReference>
<dbReference type="SUPFAM" id="SSF47323">
    <property type="entry name" value="Anticodon-binding domain of a subclass of class I aminoacyl-tRNA synthetases"/>
    <property type="match status" value="1"/>
</dbReference>
<evidence type="ECO:0000256" key="9">
    <source>
        <dbReference type="HAMAP-Rule" id="MF_00049"/>
    </source>
</evidence>
<dbReference type="EC" id="6.1.1.4" evidence="9"/>
<dbReference type="PANTHER" id="PTHR43740:SF2">
    <property type="entry name" value="LEUCINE--TRNA LIGASE, MITOCHONDRIAL"/>
    <property type="match status" value="1"/>
</dbReference>
<sequence length="872" mass="101142">MRKLYSPSEIEGIIQKYWHKNKTFSVTEDSSKEKYYCLSMIPYPSGNLHMGHVRNYTIGDVISRYQRMLGKNVLQPIGWDAFGLPAEHAAIINNTDPEIWTKSNIYYMKSQLQSLGFAYDWSREIITCQPQYYRWEQWFFTILYKKGLVYKKTSSVNWCPYHKTVLANEQVVNNCCWRCHVRVKYKKIPQWFIKITNYADQLLYGLDQLKNWPKQVKIMQKNWIGRSEGINVTFNIVNCDDTLTIYITQLDIFMGITCLLVSIDHPIVLKIAEIDPNLAHFIQKCDHFDIKSSKENIHFFEKKGMPINNIYAIHPITNSRLPIWVVNFVIPVESDGIGASILVPAHNQQDWEFAYKYNLPIKPVIKNLDGTEPNVIVKAMTGDGILFNSGEFNGLSSCMASNIIATALITRGIAQRKIHYRLKDWCISRQRYWGVPIPMITLENGVVKPVLFDQLPVILPKKIASIQNNRSCKHIDSSLKMYADWILTTYKGQAAIRDTDTFDTFMESSWYYARYTCPHYSKAMLDTHSANYWLPIDQYIGGIEHAIMHLLYFRFYHKLMRDEGLVCSDEPAIRLLCQGMVLSDSFYYLSANNQRMWVDPTHVKIKRDKMGHIIKAVDRNGRDLIYAGMCKMSKSKNNGIDPNIIIEKYGADAVRFFIMFAAPVGAALEWKESGLEGSQRFLRRVWSLVYQHIQNGPVHTLHGLMLNYEQQFIRYNIHKTIEKVTDDIDRRQSFNTALAAIMKLVNELYSAPKKSMQDRVVLQEALLVIVRLLYPFTPHISFILWKALGGLEDIDYATWPTVDAQAIINDRTLIIVQINGKMRHKIYVPLNSDKNVVYKLLEAENVLNKYLIGKKINNMIYVPNRVINIIIQ</sequence>
<comment type="catalytic activity">
    <reaction evidence="8 9">
        <text>tRNA(Leu) + L-leucine + ATP = L-leucyl-tRNA(Leu) + AMP + diphosphate</text>
        <dbReference type="Rhea" id="RHEA:11688"/>
        <dbReference type="Rhea" id="RHEA-COMP:9613"/>
        <dbReference type="Rhea" id="RHEA-COMP:9622"/>
        <dbReference type="ChEBI" id="CHEBI:30616"/>
        <dbReference type="ChEBI" id="CHEBI:33019"/>
        <dbReference type="ChEBI" id="CHEBI:57427"/>
        <dbReference type="ChEBI" id="CHEBI:78442"/>
        <dbReference type="ChEBI" id="CHEBI:78494"/>
        <dbReference type="ChEBI" id="CHEBI:456215"/>
        <dbReference type="EC" id="6.1.1.4"/>
    </reaction>
</comment>
<dbReference type="PANTHER" id="PTHR43740">
    <property type="entry name" value="LEUCYL-TRNA SYNTHETASE"/>
    <property type="match status" value="1"/>
</dbReference>
<keyword evidence="3 9" id="KW-0436">Ligase</keyword>
<feature type="domain" description="Leucyl-tRNA synthetase editing" evidence="14">
    <location>
        <begin position="221"/>
        <end position="407"/>
    </location>
</feature>
<protein>
    <recommendedName>
        <fullName evidence="9">Leucine--tRNA ligase</fullName>
        <ecNumber evidence="9">6.1.1.4</ecNumber>
    </recommendedName>
    <alternativeName>
        <fullName evidence="9">Leucyl-tRNA synthetase</fullName>
        <shortName evidence="9">LeuRS</shortName>
    </alternativeName>
</protein>
<organism evidence="15 16">
    <name type="scientific">Candidatus Blochmannia vicinus</name>
    <name type="common">nom. nud.</name>
    <dbReference type="NCBI Taxonomy" id="251540"/>
    <lineage>
        <taxon>Bacteria</taxon>
        <taxon>Pseudomonadati</taxon>
        <taxon>Pseudomonadota</taxon>
        <taxon>Gammaproteobacteria</taxon>
        <taxon>Enterobacterales</taxon>
        <taxon>Enterobacteriaceae</taxon>
        <taxon>ant endosymbionts</taxon>
        <taxon>Candidatus Blochmanniella</taxon>
    </lineage>
</organism>
<dbReference type="AlphaFoldDB" id="A0A9Q8TWD8"/>
<proteinExistence type="inferred from homology"/>
<dbReference type="InterPro" id="IPR002300">
    <property type="entry name" value="aa-tRNA-synth_Ia"/>
</dbReference>
<dbReference type="HAMAP" id="MF_00049_B">
    <property type="entry name" value="Leu_tRNA_synth_B"/>
    <property type="match status" value="1"/>
</dbReference>
<dbReference type="Gene3D" id="3.40.50.620">
    <property type="entry name" value="HUPs"/>
    <property type="match status" value="2"/>
</dbReference>